<accession>A0A9Y2NJR0</accession>
<dbReference type="Gene3D" id="1.10.8.1060">
    <property type="entry name" value="Corynebacterium glutamicum thioredoxin-dependent arsenate reductase, N-terminal domain"/>
    <property type="match status" value="1"/>
</dbReference>
<evidence type="ECO:0000313" key="2">
    <source>
        <dbReference type="EMBL" id="WIY00360.1"/>
    </source>
</evidence>
<dbReference type="AlphaFoldDB" id="A0A9Y2NJR0"/>
<dbReference type="EMBL" id="CP127295">
    <property type="protein sequence ID" value="WIY00360.1"/>
    <property type="molecule type" value="Genomic_DNA"/>
</dbReference>
<proteinExistence type="predicted"/>
<dbReference type="KEGG" id="amog:QRX60_40925"/>
<dbReference type="RefSeq" id="WP_285996828.1">
    <property type="nucleotide sequence ID" value="NZ_CP127295.1"/>
</dbReference>
<name>A0A9Y2NJR0_9PSEU</name>
<reference evidence="2 3" key="1">
    <citation type="submission" date="2023-06" db="EMBL/GenBank/DDBJ databases">
        <authorList>
            <person name="Oyuntsetseg B."/>
            <person name="Kim S.B."/>
        </authorList>
    </citation>
    <scope>NUCLEOTIDE SEQUENCE [LARGE SCALE GENOMIC DNA]</scope>
    <source>
        <strain evidence="2 3">4-36</strain>
    </source>
</reference>
<protein>
    <recommendedName>
        <fullName evidence="1">Protein-tyrosine-phosphatase-like N-terminal domain-containing protein</fullName>
    </recommendedName>
</protein>
<feature type="domain" description="Protein-tyrosine-phosphatase-like N-terminal" evidence="1">
    <location>
        <begin position="17"/>
        <end position="64"/>
    </location>
</feature>
<dbReference type="NCBIfam" id="NF046112">
    <property type="entry name" value="MSMEG_6209_Nter"/>
    <property type="match status" value="1"/>
</dbReference>
<dbReference type="InterPro" id="IPR048716">
    <property type="entry name" value="Phosphatase-like_N"/>
</dbReference>
<sequence>MPARVSPRERLEIRLVVARLTAKFAATHATSHIQDVVDDSYRAFTDARIRDFVPLLTERRAHRELARAAE</sequence>
<dbReference type="Proteomes" id="UP001239397">
    <property type="component" value="Chromosome"/>
</dbReference>
<organism evidence="2 3">
    <name type="scientific">Amycolatopsis mongoliensis</name>
    <dbReference type="NCBI Taxonomy" id="715475"/>
    <lineage>
        <taxon>Bacteria</taxon>
        <taxon>Bacillati</taxon>
        <taxon>Actinomycetota</taxon>
        <taxon>Actinomycetes</taxon>
        <taxon>Pseudonocardiales</taxon>
        <taxon>Pseudonocardiaceae</taxon>
        <taxon>Amycolatopsis</taxon>
    </lineage>
</organism>
<keyword evidence="3" id="KW-1185">Reference proteome</keyword>
<evidence type="ECO:0000259" key="1">
    <source>
        <dbReference type="Pfam" id="PF21234"/>
    </source>
</evidence>
<gene>
    <name evidence="2" type="ORF">QRX60_40925</name>
</gene>
<evidence type="ECO:0000313" key="3">
    <source>
        <dbReference type="Proteomes" id="UP001239397"/>
    </source>
</evidence>
<dbReference type="Pfam" id="PF21234">
    <property type="entry name" value="Phosphatase-like_N"/>
    <property type="match status" value="1"/>
</dbReference>